<dbReference type="GO" id="GO:0005886">
    <property type="term" value="C:plasma membrane"/>
    <property type="evidence" value="ECO:0007669"/>
    <property type="project" value="UniProtKB-SubCell"/>
</dbReference>
<dbReference type="Gene3D" id="3.40.50.300">
    <property type="entry name" value="P-loop containing nucleotide triphosphate hydrolases"/>
    <property type="match status" value="1"/>
</dbReference>
<evidence type="ECO:0000256" key="9">
    <source>
        <dbReference type="ARBA" id="ARBA00022741"/>
    </source>
</evidence>
<evidence type="ECO:0000256" key="14">
    <source>
        <dbReference type="ARBA" id="ARBA00023137"/>
    </source>
</evidence>
<dbReference type="Pfam" id="PF13614">
    <property type="entry name" value="AAA_31"/>
    <property type="match status" value="1"/>
</dbReference>
<dbReference type="OrthoDB" id="9794577at2"/>
<dbReference type="InterPro" id="IPR003856">
    <property type="entry name" value="LPS_length_determ_N"/>
</dbReference>
<dbReference type="GO" id="GO:0004715">
    <property type="term" value="F:non-membrane spanning protein tyrosine kinase activity"/>
    <property type="evidence" value="ECO:0007669"/>
    <property type="project" value="UniProtKB-EC"/>
</dbReference>
<dbReference type="AlphaFoldDB" id="A0A2U2XBJ3"/>
<comment type="catalytic activity">
    <reaction evidence="15">
        <text>L-tyrosyl-[protein] + ATP = O-phospho-L-tyrosyl-[protein] + ADP + H(+)</text>
        <dbReference type="Rhea" id="RHEA:10596"/>
        <dbReference type="Rhea" id="RHEA-COMP:10136"/>
        <dbReference type="Rhea" id="RHEA-COMP:20101"/>
        <dbReference type="ChEBI" id="CHEBI:15378"/>
        <dbReference type="ChEBI" id="CHEBI:30616"/>
        <dbReference type="ChEBI" id="CHEBI:46858"/>
        <dbReference type="ChEBI" id="CHEBI:61978"/>
        <dbReference type="ChEBI" id="CHEBI:456216"/>
        <dbReference type="EC" id="2.7.10.2"/>
    </reaction>
</comment>
<evidence type="ECO:0000256" key="1">
    <source>
        <dbReference type="ARBA" id="ARBA00004429"/>
    </source>
</evidence>
<keyword evidence="21" id="KW-1185">Reference proteome</keyword>
<organism evidence="20 21">
    <name type="scientific">Brumimicrobium oceani</name>
    <dbReference type="NCBI Taxonomy" id="2100725"/>
    <lineage>
        <taxon>Bacteria</taxon>
        <taxon>Pseudomonadati</taxon>
        <taxon>Bacteroidota</taxon>
        <taxon>Flavobacteriia</taxon>
        <taxon>Flavobacteriales</taxon>
        <taxon>Crocinitomicaceae</taxon>
        <taxon>Brumimicrobium</taxon>
    </lineage>
</organism>
<evidence type="ECO:0000256" key="2">
    <source>
        <dbReference type="ARBA" id="ARBA00007316"/>
    </source>
</evidence>
<keyword evidence="7" id="KW-0808">Transferase</keyword>
<feature type="transmembrane region" description="Helical" evidence="17">
    <location>
        <begin position="27"/>
        <end position="47"/>
    </location>
</feature>
<dbReference type="GO" id="GO:0005524">
    <property type="term" value="F:ATP binding"/>
    <property type="evidence" value="ECO:0007669"/>
    <property type="project" value="UniProtKB-KW"/>
</dbReference>
<evidence type="ECO:0000256" key="13">
    <source>
        <dbReference type="ARBA" id="ARBA00023136"/>
    </source>
</evidence>
<sequence length="771" mass="88089">MINQRGKIFVNTTFDLKVLKIVIKRNWYWCALISILLVVSAFIYVRYTKPVYESSMLIQLNSENQGADVLDFKDIRKEGTIAKEIELLRSQLLFEKAVADLPLTVSLYAKGEFLTETLYKQGVVRIMPLIIKDSSLFGTPIFLSSMEDKIIMNFKFNGGNYNYKFAPNSLLKTPFFDMRVIVDNWSQFVLNSTSNKLYFELNDKSTMSRRLRPGLTVTPVDANARTVQISFRSHSPLLAKEMIQSLTANFFKYDENIKKESADNVLEFIAVQLDSLTRELKMAKDSIMVYQRMENITNPEQIAANTSQKIEKLRTEIRQGMEELRVLNSVQDKLEGNPNSLDVYRLIPVIIGKSYESSLNSQIQELYNLIEEKEDLLYQVTPQNENIKKLEMRIQIRKENIDEVIDLLSQRIEEKLAIIREDLEEFEDSYFQLPEKQMELSRLNNIKELNEKYFSLLTDKKAVYSISNAGYASDNKVLNDASASGSPVFPKVELIYGVSLFLALSLSLAFLFLRYLLFNEINQLSDLKAIIPRKVGVLGSVPQNKNKETYSLLVVDNNPRSMISESFRALRTNLSFVKNDIRTITVTSTVSGEGKTFIVLNLAGIIALTGKKVLVVDLDMRRPTVHHGLEATNEKGMSNLLARLCHKEEVIQQTRIQNLNFISAGPIPPNPSELLLGSRLDELIVEFKKEYDVVIFDNPPIGLVSDGVRLLTKVDVPIYVFRSNYSKRNYADKLHEISAIEEMKNINVVLNAVDAKKSLYGYGYGNYYNED</sequence>
<feature type="coiled-coil region" evidence="16">
    <location>
        <begin position="266"/>
        <end position="330"/>
    </location>
</feature>
<dbReference type="SUPFAM" id="SSF52540">
    <property type="entry name" value="P-loop containing nucleoside triphosphate hydrolases"/>
    <property type="match status" value="1"/>
</dbReference>
<keyword evidence="6" id="KW-0997">Cell inner membrane</keyword>
<dbReference type="FunFam" id="3.40.50.300:FF:000527">
    <property type="entry name" value="Tyrosine-protein kinase etk"/>
    <property type="match status" value="1"/>
</dbReference>
<dbReference type="PANTHER" id="PTHR32309:SF13">
    <property type="entry name" value="FERRIC ENTEROBACTIN TRANSPORT PROTEIN FEPE"/>
    <property type="match status" value="1"/>
</dbReference>
<keyword evidence="10" id="KW-0418">Kinase</keyword>
<evidence type="ECO:0000256" key="11">
    <source>
        <dbReference type="ARBA" id="ARBA00022840"/>
    </source>
</evidence>
<dbReference type="InterPro" id="IPR005702">
    <property type="entry name" value="Wzc-like_C"/>
</dbReference>
<evidence type="ECO:0000256" key="17">
    <source>
        <dbReference type="SAM" id="Phobius"/>
    </source>
</evidence>
<keyword evidence="9" id="KW-0547">Nucleotide-binding</keyword>
<evidence type="ECO:0000256" key="3">
    <source>
        <dbReference type="ARBA" id="ARBA00008883"/>
    </source>
</evidence>
<dbReference type="EMBL" id="QFRJ01000008">
    <property type="protein sequence ID" value="PWH85166.1"/>
    <property type="molecule type" value="Genomic_DNA"/>
</dbReference>
<evidence type="ECO:0000256" key="6">
    <source>
        <dbReference type="ARBA" id="ARBA00022519"/>
    </source>
</evidence>
<dbReference type="Proteomes" id="UP000245370">
    <property type="component" value="Unassembled WGS sequence"/>
</dbReference>
<comment type="similarity">
    <text evidence="2">Belongs to the CpsD/CapB family.</text>
</comment>
<accession>A0A2U2XBJ3</accession>
<evidence type="ECO:0000313" key="21">
    <source>
        <dbReference type="Proteomes" id="UP000245370"/>
    </source>
</evidence>
<dbReference type="NCBIfam" id="TIGR01007">
    <property type="entry name" value="eps_fam"/>
    <property type="match status" value="1"/>
</dbReference>
<evidence type="ECO:0000256" key="4">
    <source>
        <dbReference type="ARBA" id="ARBA00011903"/>
    </source>
</evidence>
<evidence type="ECO:0000256" key="12">
    <source>
        <dbReference type="ARBA" id="ARBA00022989"/>
    </source>
</evidence>
<dbReference type="CDD" id="cd05387">
    <property type="entry name" value="BY-kinase"/>
    <property type="match status" value="1"/>
</dbReference>
<evidence type="ECO:0000259" key="18">
    <source>
        <dbReference type="Pfam" id="PF02706"/>
    </source>
</evidence>
<evidence type="ECO:0000256" key="10">
    <source>
        <dbReference type="ARBA" id="ARBA00022777"/>
    </source>
</evidence>
<keyword evidence="13 17" id="KW-0472">Membrane</keyword>
<dbReference type="RefSeq" id="WP_109359868.1">
    <property type="nucleotide sequence ID" value="NZ_QFRJ01000008.1"/>
</dbReference>
<dbReference type="Pfam" id="PF02706">
    <property type="entry name" value="Wzz"/>
    <property type="match status" value="1"/>
</dbReference>
<keyword evidence="5" id="KW-1003">Cell membrane</keyword>
<name>A0A2U2XBJ3_9FLAO</name>
<feature type="domain" description="Polysaccharide chain length determinant N-terminal" evidence="18">
    <location>
        <begin position="13"/>
        <end position="101"/>
    </location>
</feature>
<keyword evidence="8 17" id="KW-0812">Transmembrane</keyword>
<evidence type="ECO:0000256" key="5">
    <source>
        <dbReference type="ARBA" id="ARBA00022475"/>
    </source>
</evidence>
<evidence type="ECO:0000259" key="19">
    <source>
        <dbReference type="Pfam" id="PF13614"/>
    </source>
</evidence>
<evidence type="ECO:0000256" key="16">
    <source>
        <dbReference type="SAM" id="Coils"/>
    </source>
</evidence>
<keyword evidence="16" id="KW-0175">Coiled coil</keyword>
<evidence type="ECO:0000256" key="15">
    <source>
        <dbReference type="ARBA" id="ARBA00051245"/>
    </source>
</evidence>
<dbReference type="EC" id="2.7.10.2" evidence="4"/>
<feature type="domain" description="AAA" evidence="19">
    <location>
        <begin position="582"/>
        <end position="747"/>
    </location>
</feature>
<proteinExistence type="inferred from homology"/>
<comment type="similarity">
    <text evidence="3">Belongs to the etk/wzc family.</text>
</comment>
<dbReference type="InterPro" id="IPR027417">
    <property type="entry name" value="P-loop_NTPase"/>
</dbReference>
<dbReference type="GO" id="GO:0042802">
    <property type="term" value="F:identical protein binding"/>
    <property type="evidence" value="ECO:0007669"/>
    <property type="project" value="UniProtKB-ARBA"/>
</dbReference>
<evidence type="ECO:0000256" key="8">
    <source>
        <dbReference type="ARBA" id="ARBA00022692"/>
    </source>
</evidence>
<reference evidence="20 21" key="1">
    <citation type="submission" date="2018-05" db="EMBL/GenBank/DDBJ databases">
        <title>Brumimicrobium oceani sp. nov., isolated from coastal sediment.</title>
        <authorList>
            <person name="Kou Y."/>
        </authorList>
    </citation>
    <scope>NUCLEOTIDE SEQUENCE [LARGE SCALE GENOMIC DNA]</scope>
    <source>
        <strain evidence="20 21">C305</strain>
    </source>
</reference>
<keyword evidence="14" id="KW-0829">Tyrosine-protein kinase</keyword>
<evidence type="ECO:0000256" key="7">
    <source>
        <dbReference type="ARBA" id="ARBA00022679"/>
    </source>
</evidence>
<evidence type="ECO:0000313" key="20">
    <source>
        <dbReference type="EMBL" id="PWH85166.1"/>
    </source>
</evidence>
<protein>
    <recommendedName>
        <fullName evidence="4">non-specific protein-tyrosine kinase</fullName>
        <ecNumber evidence="4">2.7.10.2</ecNumber>
    </recommendedName>
</protein>
<dbReference type="InterPro" id="IPR050445">
    <property type="entry name" value="Bact_polysacc_biosynth/exp"/>
</dbReference>
<keyword evidence="11" id="KW-0067">ATP-binding</keyword>
<feature type="transmembrane region" description="Helical" evidence="17">
    <location>
        <begin position="494"/>
        <end position="517"/>
    </location>
</feature>
<comment type="subcellular location">
    <subcellularLocation>
        <location evidence="1">Cell inner membrane</location>
        <topology evidence="1">Multi-pass membrane protein</topology>
    </subcellularLocation>
</comment>
<keyword evidence="12 17" id="KW-1133">Transmembrane helix</keyword>
<comment type="caution">
    <text evidence="20">The sequence shown here is derived from an EMBL/GenBank/DDBJ whole genome shotgun (WGS) entry which is preliminary data.</text>
</comment>
<reference evidence="20 21" key="2">
    <citation type="submission" date="2018-05" db="EMBL/GenBank/DDBJ databases">
        <authorList>
            <person name="Lanie J.A."/>
            <person name="Ng W.-L."/>
            <person name="Kazmierczak K.M."/>
            <person name="Andrzejewski T.M."/>
            <person name="Davidsen T.M."/>
            <person name="Wayne K.J."/>
            <person name="Tettelin H."/>
            <person name="Glass J.I."/>
            <person name="Rusch D."/>
            <person name="Podicherti R."/>
            <person name="Tsui H.-C.T."/>
            <person name="Winkler M.E."/>
        </authorList>
    </citation>
    <scope>NUCLEOTIDE SEQUENCE [LARGE SCALE GENOMIC DNA]</scope>
    <source>
        <strain evidence="20 21">C305</strain>
    </source>
</reference>
<dbReference type="PANTHER" id="PTHR32309">
    <property type="entry name" value="TYROSINE-PROTEIN KINASE"/>
    <property type="match status" value="1"/>
</dbReference>
<dbReference type="InterPro" id="IPR025669">
    <property type="entry name" value="AAA_dom"/>
</dbReference>
<gene>
    <name evidence="20" type="ORF">DIT68_11050</name>
</gene>